<dbReference type="AlphaFoldDB" id="A0A7N2RCT2"/>
<reference evidence="3" key="2">
    <citation type="submission" date="2021-01" db="UniProtKB">
        <authorList>
            <consortium name="EnsemblPlants"/>
        </authorList>
    </citation>
    <scope>IDENTIFICATION</scope>
</reference>
<feature type="region of interest" description="Disordered" evidence="2">
    <location>
        <begin position="204"/>
        <end position="225"/>
    </location>
</feature>
<dbReference type="InParanoid" id="A0A7N2RCT2"/>
<dbReference type="Proteomes" id="UP000594261">
    <property type="component" value="Chromosome 11"/>
</dbReference>
<organism evidence="3 4">
    <name type="scientific">Quercus lobata</name>
    <name type="common">Valley oak</name>
    <dbReference type="NCBI Taxonomy" id="97700"/>
    <lineage>
        <taxon>Eukaryota</taxon>
        <taxon>Viridiplantae</taxon>
        <taxon>Streptophyta</taxon>
        <taxon>Embryophyta</taxon>
        <taxon>Tracheophyta</taxon>
        <taxon>Spermatophyta</taxon>
        <taxon>Magnoliopsida</taxon>
        <taxon>eudicotyledons</taxon>
        <taxon>Gunneridae</taxon>
        <taxon>Pentapetalae</taxon>
        <taxon>rosids</taxon>
        <taxon>fabids</taxon>
        <taxon>Fagales</taxon>
        <taxon>Fagaceae</taxon>
        <taxon>Quercus</taxon>
    </lineage>
</organism>
<proteinExistence type="predicted"/>
<reference evidence="3 4" key="1">
    <citation type="journal article" date="2016" name="G3 (Bethesda)">
        <title>First Draft Assembly and Annotation of the Genome of a California Endemic Oak Quercus lobata Nee (Fagaceae).</title>
        <authorList>
            <person name="Sork V.L."/>
            <person name="Fitz-Gibbon S.T."/>
            <person name="Puiu D."/>
            <person name="Crepeau M."/>
            <person name="Gugger P.F."/>
            <person name="Sherman R."/>
            <person name="Stevens K."/>
            <person name="Langley C.H."/>
            <person name="Pellegrini M."/>
            <person name="Salzberg S.L."/>
        </authorList>
    </citation>
    <scope>NUCLEOTIDE SEQUENCE [LARGE SCALE GENOMIC DNA]</scope>
    <source>
        <strain evidence="3 4">cv. SW786</strain>
    </source>
</reference>
<dbReference type="EnsemblPlants" id="QL11p003821:mrna">
    <property type="protein sequence ID" value="QL11p003821:mrna"/>
    <property type="gene ID" value="QL11p003821"/>
</dbReference>
<protein>
    <recommendedName>
        <fullName evidence="5">Aminotransferase-like plant mobile domain-containing protein</fullName>
    </recommendedName>
</protein>
<evidence type="ECO:0000313" key="3">
    <source>
        <dbReference type="EnsemblPlants" id="QL11p003821:mrna"/>
    </source>
</evidence>
<evidence type="ECO:0000256" key="2">
    <source>
        <dbReference type="SAM" id="MobiDB-lite"/>
    </source>
</evidence>
<accession>A0A7N2RCT2</accession>
<feature type="region of interest" description="Disordered" evidence="2">
    <location>
        <begin position="303"/>
        <end position="334"/>
    </location>
</feature>
<name>A0A7N2RCT2_QUELO</name>
<keyword evidence="1" id="KW-0175">Coiled coil</keyword>
<evidence type="ECO:0000256" key="1">
    <source>
        <dbReference type="SAM" id="Coils"/>
    </source>
</evidence>
<dbReference type="EMBL" id="LRBV02000011">
    <property type="status" value="NOT_ANNOTATED_CDS"/>
    <property type="molecule type" value="Genomic_DNA"/>
</dbReference>
<feature type="coiled-coil region" evidence="1">
    <location>
        <begin position="275"/>
        <end position="302"/>
    </location>
</feature>
<dbReference type="Gramene" id="QL11p003821:mrna">
    <property type="protein sequence ID" value="QL11p003821:mrna"/>
    <property type="gene ID" value="QL11p003821"/>
</dbReference>
<evidence type="ECO:0000313" key="4">
    <source>
        <dbReference type="Proteomes" id="UP000594261"/>
    </source>
</evidence>
<keyword evidence="4" id="KW-1185">Reference proteome</keyword>
<evidence type="ECO:0008006" key="5">
    <source>
        <dbReference type="Google" id="ProtNLM"/>
    </source>
</evidence>
<sequence length="334" mass="38388">MLKSRWEVLFADIKNVINEVGFQTFLRALLDHDTNEYKNLQLLLALLERFWDTTCTFHFSVEIRGLLGVMPPKIRSKNVPLMWLYSNIDNCKTIATNTRMFMLLFIGTLLCPDLGSTVSLCYLWSLSNIGQIKNYVWGGMAYATFLHFITQLSQRRISSLGDVLNPWLGCEEHAECAWAQELNDHQVLFKCGHGRYWYIGDQASSSEEEESPPPSHADDSSSSFMETDPHFPTLQYEVGVDLMKKSKWMIGGLQLVARTQSYQYVLNEMNWNSRMAVADANMRSLEERIRNLELQNWQQESQFYASQEGDTEGGSSRGGSRRSSCRWTRNPNDA</sequence>